<dbReference type="Proteomes" id="UP000649328">
    <property type="component" value="Unassembled WGS sequence"/>
</dbReference>
<evidence type="ECO:0000256" key="2">
    <source>
        <dbReference type="ARBA" id="ARBA00022771"/>
    </source>
</evidence>
<organism evidence="7 8">
    <name type="scientific">Metschnikowia pulcherrima</name>
    <dbReference type="NCBI Taxonomy" id="27326"/>
    <lineage>
        <taxon>Eukaryota</taxon>
        <taxon>Fungi</taxon>
        <taxon>Dikarya</taxon>
        <taxon>Ascomycota</taxon>
        <taxon>Saccharomycotina</taxon>
        <taxon>Pichiomycetes</taxon>
        <taxon>Metschnikowiaceae</taxon>
        <taxon>Metschnikowia</taxon>
    </lineage>
</organism>
<dbReference type="PANTHER" id="PTHR13513:SF9">
    <property type="entry name" value="E3 UBIQUITIN-PROTEIN LIGASE UBR7-RELATED"/>
    <property type="match status" value="1"/>
</dbReference>
<feature type="compositionally biased region" description="Basic and acidic residues" evidence="5">
    <location>
        <begin position="314"/>
        <end position="332"/>
    </location>
</feature>
<dbReference type="PROSITE" id="PS51157">
    <property type="entry name" value="ZF_UBR"/>
    <property type="match status" value="1"/>
</dbReference>
<feature type="region of interest" description="Disordered" evidence="5">
    <location>
        <begin position="314"/>
        <end position="334"/>
    </location>
</feature>
<dbReference type="InterPro" id="IPR047506">
    <property type="entry name" value="UBR7-like_UBR-box"/>
</dbReference>
<dbReference type="SMART" id="SM00396">
    <property type="entry name" value="ZnF_UBR1"/>
    <property type="match status" value="1"/>
</dbReference>
<proteinExistence type="predicted"/>
<evidence type="ECO:0000256" key="1">
    <source>
        <dbReference type="ARBA" id="ARBA00022723"/>
    </source>
</evidence>
<dbReference type="PANTHER" id="PTHR13513">
    <property type="entry name" value="E3 UBIQUITIN-PROTEIN LIGASE UBR7"/>
    <property type="match status" value="1"/>
</dbReference>
<sequence length="459" mass="51456">MKSESSGIVPSESRSDDESVTAVEFLENQLKLEKEAREALPYEPDTCTYPQALRQLVFACLTCRLANDDADIGVCYSCLIQCHSTHELVELFSKRNFVCDCGTSKMKEGKACAIRTRQSQVKEEPPSQIPRMRSGSFSAAASSGSISFSSKELPLASDIESLGNNYNQNFAGHFCSCSVLYNPVLETQTMHQCYLGDVCGEDWFHQECILGYKPGAFVKSLFEGSGENKLDDLPPPGVDAASETVAKIAQTGFENDPEEPVPHFPSLDSFGEFICWKCVNKHNEAFDELSRHEDIVVCQKPHFTDVTSADEWADREAELETEQLSKRQKTESNSKSSRAPYSLFLKEKFHVRLALLKDQLPESSSLCKLLRNFEFLTVEDPIYQPEEEDVVSTQASEGSLYDMGSTALLALPLPQALEGLEAYDVMKEKLRGFFKEFVDQKKVVTEDEVRDFFGKMKKE</sequence>
<keyword evidence="3" id="KW-0862">Zinc</keyword>
<dbReference type="GO" id="GO:0061630">
    <property type="term" value="F:ubiquitin protein ligase activity"/>
    <property type="evidence" value="ECO:0007669"/>
    <property type="project" value="InterPro"/>
</dbReference>
<dbReference type="InterPro" id="IPR040204">
    <property type="entry name" value="UBR7"/>
</dbReference>
<keyword evidence="8" id="KW-1185">Reference proteome</keyword>
<protein>
    <recommendedName>
        <fullName evidence="6">UBR-type domain-containing protein</fullName>
    </recommendedName>
</protein>
<evidence type="ECO:0000313" key="8">
    <source>
        <dbReference type="Proteomes" id="UP000649328"/>
    </source>
</evidence>
<reference evidence="7" key="1">
    <citation type="submission" date="2020-10" db="EMBL/GenBank/DDBJ databases">
        <title>The Whole-Genome Sequence of Metschnikowia persimmonesis, a Novel Endophytic Yeast Species Isolated from Medicinal Plant Diospyros kaki Thumb.</title>
        <authorList>
            <person name="Rahmat E."/>
            <person name="Kang Y."/>
        </authorList>
    </citation>
    <scope>NUCLEOTIDE SEQUENCE</scope>
    <source>
        <strain evidence="7">KIOM G15050</strain>
    </source>
</reference>
<dbReference type="OrthoDB" id="5795902at2759"/>
<dbReference type="Pfam" id="PF02207">
    <property type="entry name" value="zf-UBR"/>
    <property type="match status" value="1"/>
</dbReference>
<dbReference type="AlphaFoldDB" id="A0A8H7LAY1"/>
<dbReference type="EMBL" id="JACBPP010000006">
    <property type="protein sequence ID" value="KAF8000885.1"/>
    <property type="molecule type" value="Genomic_DNA"/>
</dbReference>
<evidence type="ECO:0000256" key="3">
    <source>
        <dbReference type="ARBA" id="ARBA00022833"/>
    </source>
</evidence>
<evidence type="ECO:0000256" key="4">
    <source>
        <dbReference type="PROSITE-ProRule" id="PRU00508"/>
    </source>
</evidence>
<keyword evidence="1" id="KW-0479">Metal-binding</keyword>
<name>A0A8H7LAY1_9ASCO</name>
<evidence type="ECO:0000313" key="7">
    <source>
        <dbReference type="EMBL" id="KAF8000885.1"/>
    </source>
</evidence>
<dbReference type="GO" id="GO:0008270">
    <property type="term" value="F:zinc ion binding"/>
    <property type="evidence" value="ECO:0007669"/>
    <property type="project" value="UniProtKB-KW"/>
</dbReference>
<comment type="caution">
    <text evidence="7">The sequence shown here is derived from an EMBL/GenBank/DDBJ whole genome shotgun (WGS) entry which is preliminary data.</text>
</comment>
<dbReference type="CDD" id="cd19677">
    <property type="entry name" value="UBR-box_UBR7"/>
    <property type="match status" value="1"/>
</dbReference>
<dbReference type="GO" id="GO:0005737">
    <property type="term" value="C:cytoplasm"/>
    <property type="evidence" value="ECO:0007669"/>
    <property type="project" value="TreeGrafter"/>
</dbReference>
<accession>A0A8H7LAY1</accession>
<feature type="region of interest" description="Disordered" evidence="5">
    <location>
        <begin position="1"/>
        <end position="20"/>
    </location>
</feature>
<keyword evidence="2" id="KW-0863">Zinc-finger</keyword>
<dbReference type="InterPro" id="IPR003126">
    <property type="entry name" value="Znf_UBR"/>
</dbReference>
<evidence type="ECO:0000256" key="5">
    <source>
        <dbReference type="SAM" id="MobiDB-lite"/>
    </source>
</evidence>
<feature type="domain" description="UBR-type" evidence="6">
    <location>
        <begin position="45"/>
        <end position="117"/>
    </location>
</feature>
<evidence type="ECO:0000259" key="6">
    <source>
        <dbReference type="PROSITE" id="PS51157"/>
    </source>
</evidence>
<feature type="zinc finger region" description="UBR-type" evidence="4">
    <location>
        <begin position="45"/>
        <end position="117"/>
    </location>
</feature>
<gene>
    <name evidence="7" type="ORF">HF325_004674</name>
</gene>